<keyword evidence="1" id="KW-1133">Transmembrane helix</keyword>
<organism evidence="3 4">
    <name type="scientific">Aphanomyces stellatus</name>
    <dbReference type="NCBI Taxonomy" id="120398"/>
    <lineage>
        <taxon>Eukaryota</taxon>
        <taxon>Sar</taxon>
        <taxon>Stramenopiles</taxon>
        <taxon>Oomycota</taxon>
        <taxon>Saprolegniomycetes</taxon>
        <taxon>Saprolegniales</taxon>
        <taxon>Verrucalvaceae</taxon>
        <taxon>Aphanomyces</taxon>
    </lineage>
</organism>
<dbReference type="PANTHER" id="PTHR12242">
    <property type="entry name" value="OS02G0130600 PROTEIN-RELATED"/>
    <property type="match status" value="1"/>
</dbReference>
<evidence type="ECO:0000313" key="3">
    <source>
        <dbReference type="EMBL" id="VFT86045.1"/>
    </source>
</evidence>
<dbReference type="Proteomes" id="UP000332933">
    <property type="component" value="Unassembled WGS sequence"/>
</dbReference>
<reference evidence="2" key="2">
    <citation type="submission" date="2019-06" db="EMBL/GenBank/DDBJ databases">
        <title>Genomics analysis of Aphanomyces spp. identifies a new class of oomycete effector associated with host adaptation.</title>
        <authorList>
            <person name="Gaulin E."/>
        </authorList>
    </citation>
    <scope>NUCLEOTIDE SEQUENCE</scope>
    <source>
        <strain evidence="2">CBS 578.67</strain>
    </source>
</reference>
<feature type="transmembrane region" description="Helical" evidence="1">
    <location>
        <begin position="187"/>
        <end position="207"/>
    </location>
</feature>
<dbReference type="EMBL" id="VJMH01005128">
    <property type="protein sequence ID" value="KAF0700348.1"/>
    <property type="molecule type" value="Genomic_DNA"/>
</dbReference>
<protein>
    <submittedName>
        <fullName evidence="3">Aste57867_9161 protein</fullName>
    </submittedName>
</protein>
<gene>
    <name evidence="3" type="primary">Aste57867_9161</name>
    <name evidence="2" type="ORF">As57867_009125</name>
    <name evidence="3" type="ORF">ASTE57867_9161</name>
</gene>
<feature type="transmembrane region" description="Helical" evidence="1">
    <location>
        <begin position="74"/>
        <end position="94"/>
    </location>
</feature>
<evidence type="ECO:0000313" key="4">
    <source>
        <dbReference type="Proteomes" id="UP000332933"/>
    </source>
</evidence>
<feature type="transmembrane region" description="Helical" evidence="1">
    <location>
        <begin position="6"/>
        <end position="27"/>
    </location>
</feature>
<evidence type="ECO:0000256" key="1">
    <source>
        <dbReference type="SAM" id="Phobius"/>
    </source>
</evidence>
<reference evidence="3 4" key="1">
    <citation type="submission" date="2019-03" db="EMBL/GenBank/DDBJ databases">
        <authorList>
            <person name="Gaulin E."/>
            <person name="Dumas B."/>
        </authorList>
    </citation>
    <scope>NUCLEOTIDE SEQUENCE [LARGE SCALE GENOMIC DNA]</scope>
    <source>
        <strain evidence="3">CBS 568.67</strain>
    </source>
</reference>
<keyword evidence="4" id="KW-1185">Reference proteome</keyword>
<dbReference type="AlphaFoldDB" id="A0A485KM91"/>
<dbReference type="GO" id="GO:0016020">
    <property type="term" value="C:membrane"/>
    <property type="evidence" value="ECO:0007669"/>
    <property type="project" value="TreeGrafter"/>
</dbReference>
<accession>A0A485KM91</accession>
<keyword evidence="1" id="KW-0812">Transmembrane</keyword>
<dbReference type="PANTHER" id="PTHR12242:SF22">
    <property type="entry name" value="OS02G0130600 PROTEIN"/>
    <property type="match status" value="1"/>
</dbReference>
<feature type="transmembrane region" description="Helical" evidence="1">
    <location>
        <begin position="48"/>
        <end position="68"/>
    </location>
</feature>
<feature type="transmembrane region" description="Helical" evidence="1">
    <location>
        <begin position="227"/>
        <end position="247"/>
    </location>
</feature>
<dbReference type="OrthoDB" id="419711at2759"/>
<sequence>MDTVVWQSIVIALMLVVGFGVASFRLATQPWPTYPVLVKVRSGSVALFAFRIAAFVLFVTVLVIGIVRTNWFDLVYYTYWNFTLQTMYLGAAIYDQWTRWAPSTGDETFLPLQAKSTAPLSAHRLLNTVFDVCLTTSVLVTLVFWLVLYNPTTAVWTTYVVHAVNLVLLLVEFALNEHLVQRHHMKFVVMWPALYGAITWFGHATYLHGFWPYDLLDVAKPYAPLKWLAISLGHAACFGLALLLSHLKLRYMGASGFQPIQ</sequence>
<feature type="transmembrane region" description="Helical" evidence="1">
    <location>
        <begin position="125"/>
        <end position="148"/>
    </location>
</feature>
<keyword evidence="1" id="KW-0472">Membrane</keyword>
<feature type="transmembrane region" description="Helical" evidence="1">
    <location>
        <begin position="154"/>
        <end position="175"/>
    </location>
</feature>
<name>A0A485KM91_9STRA</name>
<dbReference type="EMBL" id="CAADRA010005149">
    <property type="protein sequence ID" value="VFT86045.1"/>
    <property type="molecule type" value="Genomic_DNA"/>
</dbReference>
<proteinExistence type="predicted"/>
<evidence type="ECO:0000313" key="2">
    <source>
        <dbReference type="EMBL" id="KAF0700348.1"/>
    </source>
</evidence>